<sequence>MEKFFLPVSSDEHFREIDRDVREQLRLQSELELEVLSLNRECGSDVESADNRRKKKVRGRPSSSFTIDELLGFSPRRAVELLKKRFKGPVGEKSKFGGLNESTLRHWIDKDRQHLTPRINKLIKNPLFAGYVDRGLVLRKGLVGPQPPEIPVKFRRGAGRLGQFGPSVWSGKPELESEFVELLEAQRNVGCTLNSVVIQCLLRGFLLSKYPEILTCGGGPFQCSRTWVKRWVREKLGWSFRQSTTAAWKLPEDWELQGKLMASRLAYLVLSHKIPRSLVVIYSRTWILVTCVRVIFRY</sequence>
<name>A0ABD3G971_9MARC</name>
<comment type="caution">
    <text evidence="1">The sequence shown here is derived from an EMBL/GenBank/DDBJ whole genome shotgun (WGS) entry which is preliminary data.</text>
</comment>
<accession>A0ABD3G971</accession>
<protein>
    <recommendedName>
        <fullName evidence="3">Transposase</fullName>
    </recommendedName>
</protein>
<dbReference type="AlphaFoldDB" id="A0ABD3G971"/>
<evidence type="ECO:0000313" key="2">
    <source>
        <dbReference type="Proteomes" id="UP001633002"/>
    </source>
</evidence>
<evidence type="ECO:0000313" key="1">
    <source>
        <dbReference type="EMBL" id="KAL3675216.1"/>
    </source>
</evidence>
<dbReference type="EMBL" id="JBJQOH010000008">
    <property type="protein sequence ID" value="KAL3675216.1"/>
    <property type="molecule type" value="Genomic_DNA"/>
</dbReference>
<dbReference type="Proteomes" id="UP001633002">
    <property type="component" value="Unassembled WGS sequence"/>
</dbReference>
<organism evidence="1 2">
    <name type="scientific">Riccia sorocarpa</name>
    <dbReference type="NCBI Taxonomy" id="122646"/>
    <lineage>
        <taxon>Eukaryota</taxon>
        <taxon>Viridiplantae</taxon>
        <taxon>Streptophyta</taxon>
        <taxon>Embryophyta</taxon>
        <taxon>Marchantiophyta</taxon>
        <taxon>Marchantiopsida</taxon>
        <taxon>Marchantiidae</taxon>
        <taxon>Marchantiales</taxon>
        <taxon>Ricciaceae</taxon>
        <taxon>Riccia</taxon>
    </lineage>
</organism>
<keyword evidence="2" id="KW-1185">Reference proteome</keyword>
<proteinExistence type="predicted"/>
<reference evidence="1 2" key="1">
    <citation type="submission" date="2024-09" db="EMBL/GenBank/DDBJ databases">
        <title>Chromosome-scale assembly of Riccia sorocarpa.</title>
        <authorList>
            <person name="Paukszto L."/>
        </authorList>
    </citation>
    <scope>NUCLEOTIDE SEQUENCE [LARGE SCALE GENOMIC DNA]</scope>
    <source>
        <strain evidence="1">LP-2024</strain>
        <tissue evidence="1">Aerial parts of the thallus</tissue>
    </source>
</reference>
<gene>
    <name evidence="1" type="ORF">R1sor_025164</name>
</gene>
<evidence type="ECO:0008006" key="3">
    <source>
        <dbReference type="Google" id="ProtNLM"/>
    </source>
</evidence>